<dbReference type="PANTHER" id="PTHR21315">
    <property type="entry name" value="APRATAXIN AND PNK-LIKE FACTOR-RELATED"/>
    <property type="match status" value="1"/>
</dbReference>
<feature type="region of interest" description="Disordered" evidence="1">
    <location>
        <begin position="442"/>
        <end position="517"/>
    </location>
</feature>
<dbReference type="GO" id="GO:0006302">
    <property type="term" value="P:double-strand break repair"/>
    <property type="evidence" value="ECO:0007669"/>
    <property type="project" value="InterPro"/>
</dbReference>
<dbReference type="GO" id="GO:0003906">
    <property type="term" value="F:DNA-(apurinic or apyrimidinic site) endonuclease activity"/>
    <property type="evidence" value="ECO:0007669"/>
    <property type="project" value="InterPro"/>
</dbReference>
<dbReference type="KEGG" id="pmrn:116947148"/>
<dbReference type="GO" id="GO:0035861">
    <property type="term" value="C:site of double-strand break"/>
    <property type="evidence" value="ECO:0007669"/>
    <property type="project" value="TreeGrafter"/>
</dbReference>
<feature type="compositionally biased region" description="Acidic residues" evidence="1">
    <location>
        <begin position="475"/>
        <end position="514"/>
    </location>
</feature>
<proteinExistence type="predicted"/>
<feature type="compositionally biased region" description="Basic and acidic residues" evidence="1">
    <location>
        <begin position="288"/>
        <end position="298"/>
    </location>
</feature>
<dbReference type="RefSeq" id="XP_032818476.1">
    <property type="nucleotide sequence ID" value="XM_032962585.1"/>
</dbReference>
<name>A0AAJ7TKE7_PETMA</name>
<feature type="compositionally biased region" description="Polar residues" evidence="1">
    <location>
        <begin position="188"/>
        <end position="201"/>
    </location>
</feature>
<feature type="compositionally biased region" description="Basic and acidic residues" evidence="1">
    <location>
        <begin position="117"/>
        <end position="152"/>
    </location>
</feature>
<dbReference type="InterPro" id="IPR008984">
    <property type="entry name" value="SMAD_FHA_dom_sf"/>
</dbReference>
<dbReference type="Pfam" id="PF10283">
    <property type="entry name" value="zf-CCHH"/>
    <property type="match status" value="2"/>
</dbReference>
<feature type="compositionally biased region" description="Basic and acidic residues" evidence="1">
    <location>
        <begin position="329"/>
        <end position="345"/>
    </location>
</feature>
<feature type="domain" description="PBZ-type" evidence="2">
    <location>
        <begin position="431"/>
        <end position="455"/>
    </location>
</feature>
<sequence length="532" mass="58023">MSSSPRRGALLRPLGAGLAASRGAVEVPGSGVTRIGRGPLLGVTDKRVSREHGLLELVEGKLRLKPLHVNPCYHGAQGSTALRPLPRGEWTWLQPGDRLALLADAFVYEVIYVPEDGGPRAEESAQADDERQHAEEQLVGKEVFPKETKGERLINSPKSEPRTSQGEQQSTSSALAVSDCTGPKKENGTSCAPDTSQNLPHPSQVDAAIGEQPNIQRERKLPAWMLTDDDDVQEKTPTKSKGGKGKGSAKPQAAAHGQGAGKRRGPGSDDEDEVEIGTQKKRKITSTKVKEQEEDRKSSFGNEEPGSCDDLNELPAESDLASVNSAGDPRQKEEAVPLAREDQRDVPQTSSGQSVSSQHSLQQPVQPGGSQRRSPSPGDSGRGEGTPPQKMQRTPCLYAERCYRKNPLHFQECSHPGDLDYVVDEVADTDKPDCPYGTSCYRQNPQHRMAFNHTNPPVAGTRRSQRRTTKRANDEDSGDDGEDSDLEDSFIDDDDYSEGEEGSEWDPELSDGEEDLKTLNKEAKQFIRKKKV</sequence>
<dbReference type="InterPro" id="IPR019406">
    <property type="entry name" value="APLF_PBZ"/>
</dbReference>
<dbReference type="CTD" id="200558"/>
<evidence type="ECO:0000256" key="1">
    <source>
        <dbReference type="SAM" id="MobiDB-lite"/>
    </source>
</evidence>
<feature type="compositionally biased region" description="Polar residues" evidence="1">
    <location>
        <begin position="156"/>
        <end position="175"/>
    </location>
</feature>
<dbReference type="Proteomes" id="UP001318040">
    <property type="component" value="Chromosome 29"/>
</dbReference>
<dbReference type="AlphaFoldDB" id="A0AAJ7TKE7"/>
<dbReference type="GO" id="GO:0005634">
    <property type="term" value="C:nucleus"/>
    <property type="evidence" value="ECO:0007669"/>
    <property type="project" value="TreeGrafter"/>
</dbReference>
<feature type="domain" description="PBZ-type" evidence="2">
    <location>
        <begin position="393"/>
        <end position="418"/>
    </location>
</feature>
<keyword evidence="3" id="KW-1185">Reference proteome</keyword>
<accession>A0AAJ7TKE7</accession>
<gene>
    <name evidence="4" type="primary">APLF</name>
</gene>
<reference evidence="4" key="1">
    <citation type="submission" date="2025-08" db="UniProtKB">
        <authorList>
            <consortium name="RefSeq"/>
        </authorList>
    </citation>
    <scope>IDENTIFICATION</scope>
    <source>
        <tissue evidence="4">Sperm</tissue>
    </source>
</reference>
<evidence type="ECO:0000313" key="3">
    <source>
        <dbReference type="Proteomes" id="UP001318040"/>
    </source>
</evidence>
<feature type="region of interest" description="Disordered" evidence="1">
    <location>
        <begin position="117"/>
        <end position="395"/>
    </location>
</feature>
<feature type="compositionally biased region" description="Low complexity" evidence="1">
    <location>
        <begin position="346"/>
        <end position="367"/>
    </location>
</feature>
<dbReference type="SUPFAM" id="SSF49879">
    <property type="entry name" value="SMAD/FHA domain"/>
    <property type="match status" value="1"/>
</dbReference>
<dbReference type="Gene3D" id="2.60.200.20">
    <property type="match status" value="1"/>
</dbReference>
<organism evidence="3 4">
    <name type="scientific">Petromyzon marinus</name>
    <name type="common">Sea lamprey</name>
    <dbReference type="NCBI Taxonomy" id="7757"/>
    <lineage>
        <taxon>Eukaryota</taxon>
        <taxon>Metazoa</taxon>
        <taxon>Chordata</taxon>
        <taxon>Craniata</taxon>
        <taxon>Vertebrata</taxon>
        <taxon>Cyclostomata</taxon>
        <taxon>Hyperoartia</taxon>
        <taxon>Petromyzontiformes</taxon>
        <taxon>Petromyzontidae</taxon>
        <taxon>Petromyzon</taxon>
    </lineage>
</organism>
<evidence type="ECO:0000313" key="4">
    <source>
        <dbReference type="RefSeq" id="XP_032818476.1"/>
    </source>
</evidence>
<evidence type="ECO:0000259" key="2">
    <source>
        <dbReference type="Pfam" id="PF10283"/>
    </source>
</evidence>
<protein>
    <submittedName>
        <fullName evidence="4">Aprataxin and PNK-like factor</fullName>
    </submittedName>
</protein>
<dbReference type="InterPro" id="IPR039253">
    <property type="entry name" value="APLF"/>
</dbReference>
<dbReference type="GO" id="GO:0008408">
    <property type="term" value="F:3'-5' exonuclease activity"/>
    <property type="evidence" value="ECO:0007669"/>
    <property type="project" value="InterPro"/>
</dbReference>
<dbReference type="PANTHER" id="PTHR21315:SF2">
    <property type="entry name" value="APRATAXIN AND PNK-LIKE FACTOR"/>
    <property type="match status" value="1"/>
</dbReference>